<evidence type="ECO:0000313" key="1">
    <source>
        <dbReference type="EMBL" id="SOC39036.1"/>
    </source>
</evidence>
<gene>
    <name evidence="1" type="ORF">SAMN05877842_10515</name>
</gene>
<dbReference type="RefSeq" id="WP_097149223.1">
    <property type="nucleotide sequence ID" value="NZ_OBQC01000005.1"/>
</dbReference>
<proteinExistence type="predicted"/>
<protein>
    <submittedName>
        <fullName evidence="1">Uncharacterized protein</fullName>
    </submittedName>
</protein>
<accession>A0A285UEN0</accession>
<reference evidence="2" key="1">
    <citation type="submission" date="2017-08" db="EMBL/GenBank/DDBJ databases">
        <authorList>
            <person name="Varghese N."/>
            <person name="Submissions S."/>
        </authorList>
    </citation>
    <scope>NUCLEOTIDE SEQUENCE [LARGE SCALE GENOMIC DNA]</scope>
    <source>
        <strain evidence="2">JC23</strain>
    </source>
</reference>
<sequence length="125" mass="13618">MSRYNDWDGKHKHECGCNGDKKHHDKLDDLLDLLKKLLKDKENDKQPKSCQSVFASFDTSSGRLIAVTPNGAAFGCAFVPGQQNDPAAPTIAQLTACLYSNGFKIVADGFSQPNGISSVIFVRCN</sequence>
<dbReference type="Proteomes" id="UP000219252">
    <property type="component" value="Unassembled WGS sequence"/>
</dbReference>
<organism evidence="1 2">
    <name type="scientific">Ureibacillus acetophenoni</name>
    <dbReference type="NCBI Taxonomy" id="614649"/>
    <lineage>
        <taxon>Bacteria</taxon>
        <taxon>Bacillati</taxon>
        <taxon>Bacillota</taxon>
        <taxon>Bacilli</taxon>
        <taxon>Bacillales</taxon>
        <taxon>Caryophanaceae</taxon>
        <taxon>Ureibacillus</taxon>
    </lineage>
</organism>
<name>A0A285UEN0_9BACL</name>
<dbReference type="EMBL" id="OBQC01000005">
    <property type="protein sequence ID" value="SOC39036.1"/>
    <property type="molecule type" value="Genomic_DNA"/>
</dbReference>
<dbReference type="AlphaFoldDB" id="A0A285UEN0"/>
<evidence type="ECO:0000313" key="2">
    <source>
        <dbReference type="Proteomes" id="UP000219252"/>
    </source>
</evidence>
<keyword evidence="2" id="KW-1185">Reference proteome</keyword>